<dbReference type="AlphaFoldDB" id="A0A6J7VL31"/>
<gene>
    <name evidence="1" type="ORF">UFOPK3331_02029</name>
    <name evidence="2" type="ORF">UFOPK4371_01884</name>
</gene>
<name>A0A6J7VL31_9ZZZZ</name>
<evidence type="ECO:0000313" key="1">
    <source>
        <dbReference type="EMBL" id="CAB4346896.1"/>
    </source>
</evidence>
<protein>
    <submittedName>
        <fullName evidence="2">Unannotated protein</fullName>
    </submittedName>
</protein>
<proteinExistence type="predicted"/>
<dbReference type="EMBL" id="CAFBRD010000159">
    <property type="protein sequence ID" value="CAB5078730.1"/>
    <property type="molecule type" value="Genomic_DNA"/>
</dbReference>
<organism evidence="2">
    <name type="scientific">freshwater metagenome</name>
    <dbReference type="NCBI Taxonomy" id="449393"/>
    <lineage>
        <taxon>unclassified sequences</taxon>
        <taxon>metagenomes</taxon>
        <taxon>ecological metagenomes</taxon>
    </lineage>
</organism>
<dbReference type="EMBL" id="CAESAL010000132">
    <property type="protein sequence ID" value="CAB4346896.1"/>
    <property type="molecule type" value="Genomic_DNA"/>
</dbReference>
<reference evidence="2" key="1">
    <citation type="submission" date="2020-05" db="EMBL/GenBank/DDBJ databases">
        <authorList>
            <person name="Chiriac C."/>
            <person name="Salcher M."/>
            <person name="Ghai R."/>
            <person name="Kavagutti S V."/>
        </authorList>
    </citation>
    <scope>NUCLEOTIDE SEQUENCE</scope>
</reference>
<evidence type="ECO:0000313" key="2">
    <source>
        <dbReference type="EMBL" id="CAB5078730.1"/>
    </source>
</evidence>
<accession>A0A6J7VL31</accession>
<sequence length="166" mass="18757">MFEARKSVCQYARVGEHSKKPECDECRDLPCRQLRHLIPDLGVVRPRNFRNHKRENDDDYRKGTSDFDEAAEIRFFVKFMTHNRECVGGFFCAQSLKDCGKVFFGRFGHRPTESKRSANESGISVLDPPARTNHSVLNAIAKISSGSPRKIERVRTVSGAPVACVA</sequence>